<evidence type="ECO:0000313" key="3">
    <source>
        <dbReference type="Proteomes" id="UP000327493"/>
    </source>
</evidence>
<protein>
    <submittedName>
        <fullName evidence="2">Uncharacterized protein</fullName>
    </submittedName>
</protein>
<evidence type="ECO:0000313" key="2">
    <source>
        <dbReference type="EMBL" id="KAA8584897.1"/>
    </source>
</evidence>
<gene>
    <name evidence="2" type="ORF">FQN60_003591</name>
</gene>
<feature type="region of interest" description="Disordered" evidence="1">
    <location>
        <begin position="1"/>
        <end position="21"/>
    </location>
</feature>
<name>A0A5J5CSV2_9PERO</name>
<reference evidence="2 3" key="1">
    <citation type="submission" date="2019-08" db="EMBL/GenBank/DDBJ databases">
        <title>A chromosome-level genome assembly, high-density linkage maps, and genome scans reveal the genomic architecture of hybrid incompatibilities underlying speciation via character displacement in darters (Percidae: Etheostominae).</title>
        <authorList>
            <person name="Moran R.L."/>
            <person name="Catchen J.M."/>
            <person name="Fuller R.C."/>
        </authorList>
    </citation>
    <scope>NUCLEOTIDE SEQUENCE [LARGE SCALE GENOMIC DNA]</scope>
    <source>
        <strain evidence="2">EspeVRDwgs_2016</strain>
        <tissue evidence="2">Muscle</tissue>
    </source>
</reference>
<organism evidence="2 3">
    <name type="scientific">Etheostoma spectabile</name>
    <name type="common">orangethroat darter</name>
    <dbReference type="NCBI Taxonomy" id="54343"/>
    <lineage>
        <taxon>Eukaryota</taxon>
        <taxon>Metazoa</taxon>
        <taxon>Chordata</taxon>
        <taxon>Craniata</taxon>
        <taxon>Vertebrata</taxon>
        <taxon>Euteleostomi</taxon>
        <taxon>Actinopterygii</taxon>
        <taxon>Neopterygii</taxon>
        <taxon>Teleostei</taxon>
        <taxon>Neoteleostei</taxon>
        <taxon>Acanthomorphata</taxon>
        <taxon>Eupercaria</taxon>
        <taxon>Perciformes</taxon>
        <taxon>Percoidei</taxon>
        <taxon>Percidae</taxon>
        <taxon>Etheostomatinae</taxon>
        <taxon>Etheostoma</taxon>
    </lineage>
</organism>
<comment type="caution">
    <text evidence="2">The sequence shown here is derived from an EMBL/GenBank/DDBJ whole genome shotgun (WGS) entry which is preliminary data.</text>
</comment>
<proteinExistence type="predicted"/>
<dbReference type="EMBL" id="VOFY01000015">
    <property type="protein sequence ID" value="KAA8584897.1"/>
    <property type="molecule type" value="Genomic_DNA"/>
</dbReference>
<keyword evidence="3" id="KW-1185">Reference proteome</keyword>
<dbReference type="AlphaFoldDB" id="A0A5J5CSV2"/>
<evidence type="ECO:0000256" key="1">
    <source>
        <dbReference type="SAM" id="MobiDB-lite"/>
    </source>
</evidence>
<sequence length="78" mass="8696">MEGQKMEEEEEDSEKERNVSSCIVMQMSSDTEAERAALKFIDFLVLCKQFAVSLYVGSAVNKQQFEKVCVAAVGNLPT</sequence>
<dbReference type="Proteomes" id="UP000327493">
    <property type="component" value="Chromosome 15"/>
</dbReference>
<accession>A0A5J5CSV2</accession>